<evidence type="ECO:0000313" key="8">
    <source>
        <dbReference type="Proteomes" id="UP000216451"/>
    </source>
</evidence>
<protein>
    <submittedName>
        <fullName evidence="7">Polyprenyl synthetase</fullName>
    </submittedName>
</protein>
<dbReference type="PANTHER" id="PTHR12001:SF69">
    <property type="entry name" value="ALL TRANS-POLYPRENYL-DIPHOSPHATE SYNTHASE PDSS1"/>
    <property type="match status" value="1"/>
</dbReference>
<dbReference type="GeneID" id="98296547"/>
<evidence type="ECO:0000256" key="5">
    <source>
        <dbReference type="ARBA" id="ARBA00022842"/>
    </source>
</evidence>
<keyword evidence="5" id="KW-0460">Magnesium</keyword>
<dbReference type="RefSeq" id="WP_094695121.1">
    <property type="nucleotide sequence ID" value="NZ_JBDNSG010000015.1"/>
</dbReference>
<reference evidence="7 8" key="1">
    <citation type="journal article" date="2017" name="BMC Genomics">
        <title>Comparative genomic and phylogenomic analyses of the Bifidobacteriaceae family.</title>
        <authorList>
            <person name="Lugli G.A."/>
            <person name="Milani C."/>
            <person name="Turroni F."/>
            <person name="Duranti S."/>
            <person name="Mancabelli L."/>
            <person name="Mangifesta M."/>
            <person name="Ferrario C."/>
            <person name="Modesto M."/>
            <person name="Mattarelli P."/>
            <person name="Jiri K."/>
            <person name="van Sinderen D."/>
            <person name="Ventura M."/>
        </authorList>
    </citation>
    <scope>NUCLEOTIDE SEQUENCE [LARGE SCALE GENOMIC DNA]</scope>
    <source>
        <strain evidence="7 8">LMG 28769</strain>
    </source>
</reference>
<comment type="cofactor">
    <cofactor evidence="1">
        <name>Mg(2+)</name>
        <dbReference type="ChEBI" id="CHEBI:18420"/>
    </cofactor>
</comment>
<dbReference type="GO" id="GO:0004659">
    <property type="term" value="F:prenyltransferase activity"/>
    <property type="evidence" value="ECO:0007669"/>
    <property type="project" value="InterPro"/>
</dbReference>
<dbReference type="InterPro" id="IPR008949">
    <property type="entry name" value="Isoprenoid_synthase_dom_sf"/>
</dbReference>
<dbReference type="PANTHER" id="PTHR12001">
    <property type="entry name" value="GERANYLGERANYL PYROPHOSPHATE SYNTHASE"/>
    <property type="match status" value="1"/>
</dbReference>
<gene>
    <name evidence="7" type="ORF">BAQU_1905</name>
</gene>
<name>A0A261G1Q7_9BIFI</name>
<dbReference type="AlphaFoldDB" id="A0A261G1Q7"/>
<comment type="similarity">
    <text evidence="2 6">Belongs to the FPP/GGPP synthase family.</text>
</comment>
<dbReference type="InterPro" id="IPR033749">
    <property type="entry name" value="Polyprenyl_synt_CS"/>
</dbReference>
<sequence>MPLKQEAILAQDLQRVKSRLHDEQSAVEPYANQYRALLDNHGKMLRGSLVILFARMQRGAATRLDDSVITGAACIEMLHLATLVHDDVVDDADIRRNKPTVQTIVGNKAAIYLGDLILSRYIEIMTEIAPDLDFMHEQASILGKILNGELGQESARHHTATTIDHYIGSITGKTAVLFEHSCITGLRLSTDNHPNQSMIEAAAKFGRHLGIAFQIADDIEDFNLADDTGKPKLEDISDGIFTLPVLIARDENPRITQMLRDNDVYAVLDYLHNNPQVMDASKSVAKKHVAQAEELLDEMSIEQGIRELLVSMLNRFSAVI</sequence>
<dbReference type="SUPFAM" id="SSF48576">
    <property type="entry name" value="Terpenoid synthases"/>
    <property type="match status" value="1"/>
</dbReference>
<keyword evidence="3 6" id="KW-0808">Transferase</keyword>
<evidence type="ECO:0000313" key="7">
    <source>
        <dbReference type="EMBL" id="OZG65165.1"/>
    </source>
</evidence>
<dbReference type="InterPro" id="IPR000092">
    <property type="entry name" value="Polyprenyl_synt"/>
</dbReference>
<dbReference type="PROSITE" id="PS00444">
    <property type="entry name" value="POLYPRENYL_SYNTHASE_2"/>
    <property type="match status" value="1"/>
</dbReference>
<keyword evidence="8" id="KW-1185">Reference proteome</keyword>
<evidence type="ECO:0000256" key="4">
    <source>
        <dbReference type="ARBA" id="ARBA00022723"/>
    </source>
</evidence>
<dbReference type="SFLD" id="SFLDS00005">
    <property type="entry name" value="Isoprenoid_Synthase_Type_I"/>
    <property type="match status" value="1"/>
</dbReference>
<keyword evidence="4" id="KW-0479">Metal-binding</keyword>
<evidence type="ECO:0000256" key="2">
    <source>
        <dbReference type="ARBA" id="ARBA00006706"/>
    </source>
</evidence>
<proteinExistence type="inferred from homology"/>
<comment type="caution">
    <text evidence="7">The sequence shown here is derived from an EMBL/GenBank/DDBJ whole genome shotgun (WGS) entry which is preliminary data.</text>
</comment>
<dbReference type="Proteomes" id="UP000216451">
    <property type="component" value="Unassembled WGS sequence"/>
</dbReference>
<organism evidence="7 8">
    <name type="scientific">Bifidobacterium aquikefiri</name>
    <dbReference type="NCBI Taxonomy" id="1653207"/>
    <lineage>
        <taxon>Bacteria</taxon>
        <taxon>Bacillati</taxon>
        <taxon>Actinomycetota</taxon>
        <taxon>Actinomycetes</taxon>
        <taxon>Bifidobacteriales</taxon>
        <taxon>Bifidobacteriaceae</taxon>
        <taxon>Bifidobacterium</taxon>
    </lineage>
</organism>
<evidence type="ECO:0000256" key="6">
    <source>
        <dbReference type="RuleBase" id="RU004466"/>
    </source>
</evidence>
<evidence type="ECO:0000256" key="1">
    <source>
        <dbReference type="ARBA" id="ARBA00001946"/>
    </source>
</evidence>
<dbReference type="Pfam" id="PF00348">
    <property type="entry name" value="polyprenyl_synt"/>
    <property type="match status" value="1"/>
</dbReference>
<accession>A0A261G1Q7</accession>
<dbReference type="GO" id="GO:0046872">
    <property type="term" value="F:metal ion binding"/>
    <property type="evidence" value="ECO:0007669"/>
    <property type="project" value="UniProtKB-KW"/>
</dbReference>
<dbReference type="EMBL" id="MWXA01000009">
    <property type="protein sequence ID" value="OZG65165.1"/>
    <property type="molecule type" value="Genomic_DNA"/>
</dbReference>
<dbReference type="GO" id="GO:0008299">
    <property type="term" value="P:isoprenoid biosynthetic process"/>
    <property type="evidence" value="ECO:0007669"/>
    <property type="project" value="InterPro"/>
</dbReference>
<dbReference type="OrthoDB" id="4497239at2"/>
<evidence type="ECO:0000256" key="3">
    <source>
        <dbReference type="ARBA" id="ARBA00022679"/>
    </source>
</evidence>
<dbReference type="Gene3D" id="1.10.600.10">
    <property type="entry name" value="Farnesyl Diphosphate Synthase"/>
    <property type="match status" value="1"/>
</dbReference>